<evidence type="ECO:0000256" key="8">
    <source>
        <dbReference type="ARBA" id="ARBA00023077"/>
    </source>
</evidence>
<dbReference type="AlphaFoldDB" id="A0A1D7TMS4"/>
<comment type="subcellular location">
    <subcellularLocation>
        <location evidence="1 11">Cell outer membrane</location>
        <topology evidence="1 11">Multi-pass membrane protein</topology>
    </subcellularLocation>
</comment>
<keyword evidence="4" id="KW-0410">Iron transport</keyword>
<evidence type="ECO:0000256" key="11">
    <source>
        <dbReference type="PROSITE-ProRule" id="PRU01360"/>
    </source>
</evidence>
<keyword evidence="8 12" id="KW-0798">TonB box</keyword>
<keyword evidence="17" id="KW-1185">Reference proteome</keyword>
<evidence type="ECO:0000256" key="12">
    <source>
        <dbReference type="RuleBase" id="RU003357"/>
    </source>
</evidence>
<keyword evidence="10 11" id="KW-0998">Cell outer membrane</keyword>
<dbReference type="InterPro" id="IPR012910">
    <property type="entry name" value="Plug_dom"/>
</dbReference>
<gene>
    <name evidence="16" type="ORF">SHALO_2526</name>
</gene>
<dbReference type="PANTHER" id="PTHR32552:SF81">
    <property type="entry name" value="TONB-DEPENDENT OUTER MEMBRANE RECEPTOR"/>
    <property type="match status" value="1"/>
</dbReference>
<protein>
    <submittedName>
        <fullName evidence="16">TonB-dependent receptor</fullName>
    </submittedName>
</protein>
<dbReference type="RefSeq" id="WP_084010930.1">
    <property type="nucleotide sequence ID" value="NZ_CP017111.1"/>
</dbReference>
<feature type="signal peptide" evidence="13">
    <location>
        <begin position="1"/>
        <end position="25"/>
    </location>
</feature>
<dbReference type="PANTHER" id="PTHR32552">
    <property type="entry name" value="FERRICHROME IRON RECEPTOR-RELATED"/>
    <property type="match status" value="1"/>
</dbReference>
<dbReference type="GO" id="GO:0009279">
    <property type="term" value="C:cell outer membrane"/>
    <property type="evidence" value="ECO:0007669"/>
    <property type="project" value="UniProtKB-SubCell"/>
</dbReference>
<organism evidence="16 17">
    <name type="scientific">Sulfurospirillum halorespirans DSM 13726</name>
    <dbReference type="NCBI Taxonomy" id="1193502"/>
    <lineage>
        <taxon>Bacteria</taxon>
        <taxon>Pseudomonadati</taxon>
        <taxon>Campylobacterota</taxon>
        <taxon>Epsilonproteobacteria</taxon>
        <taxon>Campylobacterales</taxon>
        <taxon>Sulfurospirillaceae</taxon>
        <taxon>Sulfurospirillum</taxon>
    </lineage>
</organism>
<keyword evidence="13" id="KW-0732">Signal</keyword>
<dbReference type="Gene3D" id="2.40.170.20">
    <property type="entry name" value="TonB-dependent receptor, beta-barrel domain"/>
    <property type="match status" value="1"/>
</dbReference>
<evidence type="ECO:0000259" key="15">
    <source>
        <dbReference type="Pfam" id="PF07715"/>
    </source>
</evidence>
<dbReference type="PATRIC" id="fig|1193502.14.peg.2558"/>
<dbReference type="Pfam" id="PF00593">
    <property type="entry name" value="TonB_dep_Rec_b-barrel"/>
    <property type="match status" value="1"/>
</dbReference>
<dbReference type="GO" id="GO:0006826">
    <property type="term" value="P:iron ion transport"/>
    <property type="evidence" value="ECO:0007669"/>
    <property type="project" value="UniProtKB-KW"/>
</dbReference>
<evidence type="ECO:0000256" key="7">
    <source>
        <dbReference type="ARBA" id="ARBA00023065"/>
    </source>
</evidence>
<keyword evidence="9 11" id="KW-0472">Membrane</keyword>
<dbReference type="Pfam" id="PF07715">
    <property type="entry name" value="Plug"/>
    <property type="match status" value="1"/>
</dbReference>
<dbReference type="SUPFAM" id="SSF56935">
    <property type="entry name" value="Porins"/>
    <property type="match status" value="1"/>
</dbReference>
<dbReference type="InterPro" id="IPR039426">
    <property type="entry name" value="TonB-dep_rcpt-like"/>
</dbReference>
<keyword evidence="7" id="KW-0406">Ion transport</keyword>
<evidence type="ECO:0000313" key="17">
    <source>
        <dbReference type="Proteomes" id="UP000094609"/>
    </source>
</evidence>
<evidence type="ECO:0000256" key="3">
    <source>
        <dbReference type="ARBA" id="ARBA00022452"/>
    </source>
</evidence>
<keyword evidence="2 11" id="KW-0813">Transport</keyword>
<keyword evidence="6" id="KW-0408">Iron</keyword>
<proteinExistence type="inferred from homology"/>
<evidence type="ECO:0000256" key="9">
    <source>
        <dbReference type="ARBA" id="ARBA00023136"/>
    </source>
</evidence>
<evidence type="ECO:0000256" key="5">
    <source>
        <dbReference type="ARBA" id="ARBA00022692"/>
    </source>
</evidence>
<feature type="domain" description="TonB-dependent receptor-like beta-barrel" evidence="14">
    <location>
        <begin position="275"/>
        <end position="639"/>
    </location>
</feature>
<accession>A0A1D7TMS4</accession>
<dbReference type="Proteomes" id="UP000094609">
    <property type="component" value="Chromosome"/>
</dbReference>
<feature type="chain" id="PRO_5009099516" evidence="13">
    <location>
        <begin position="26"/>
        <end position="673"/>
    </location>
</feature>
<dbReference type="PROSITE" id="PS52016">
    <property type="entry name" value="TONB_DEPENDENT_REC_3"/>
    <property type="match status" value="1"/>
</dbReference>
<evidence type="ECO:0000256" key="1">
    <source>
        <dbReference type="ARBA" id="ARBA00004571"/>
    </source>
</evidence>
<sequence>MSVVNTLCKISVVTSLSLFPTFSLADQNSTVELTEVTVTGEKIDRPLHETTTAITVVKGDSIDSSETKSAYDVASQVPNMINNPADIPVIRGVSGIGAATGGMAIMSGARPRVSTSVDGLSESWSGQRYMDIGTWDVEQVEVLRGPQSTTQGRNSIGGAVVINTKDPTFESEGAVRLGYENNEDKATLAAMISGPLVADELAMRLSAQGTKGHSYIDYQGASAFDPSEMKQGNVRAKLLWIPKDIEGLIAKVTVSHRQYEGEFLNLVNGKDFYAYNYKATSSANARYGDATSDAVSTDVEYAINDDLKMYVLVGHSENETKFKQSPTTLTMDLDEKSNTVETRLVYDPRGGFLSSMVGLYYYNRTQDLAVKPDSYTGNDEINTAAIFTENTLHVNDAIDVILGGRVEREKQERDVLVKPSNLAKGRVITDVAETLFLPKAGVIYTFNPEHNIGFTVRKGYSPGGGAVDTTTTPATYYEYDKEEVTTYELSTRSLFLDKSLAFNTNLFYNEYDGYQALTAANRFTNIDEGESYGFEAELRYQVSELLEVFSGIGLLHTEVTKNKTYVGNEFNYAPHFTSNVGFKQRLSSGIFFGSDVTYVGEYYSDIDNNELYKAGKYVLVNMNVGYETKHYTIRTYVKNAFDEEAAYFVSNKNGGSANVVQPTTFGVTFDYRF</sequence>
<evidence type="ECO:0000313" key="16">
    <source>
        <dbReference type="EMBL" id="AOO66285.1"/>
    </source>
</evidence>
<evidence type="ECO:0000259" key="14">
    <source>
        <dbReference type="Pfam" id="PF00593"/>
    </source>
</evidence>
<comment type="similarity">
    <text evidence="11 12">Belongs to the TonB-dependent receptor family.</text>
</comment>
<feature type="domain" description="TonB-dependent receptor plug" evidence="15">
    <location>
        <begin position="47"/>
        <end position="159"/>
    </location>
</feature>
<evidence type="ECO:0000256" key="6">
    <source>
        <dbReference type="ARBA" id="ARBA00023004"/>
    </source>
</evidence>
<reference evidence="17" key="1">
    <citation type="submission" date="2016-08" db="EMBL/GenBank/DDBJ databases">
        <title>Complete genome sequence of the organohalide-respiring Epsilonproteobacterium Sulfurospirillum halorespirans.</title>
        <authorList>
            <person name="Goris T."/>
            <person name="Zimmermann J."/>
            <person name="Schenz B."/>
            <person name="Lemos M."/>
            <person name="Hackermueller J."/>
            <person name="Diekert G."/>
        </authorList>
    </citation>
    <scope>NUCLEOTIDE SEQUENCE [LARGE SCALE GENOMIC DNA]</scope>
    <source>
        <strain>DSM 13726</strain>
        <strain evidence="17">PCE-M2</strain>
    </source>
</reference>
<keyword evidence="5 11" id="KW-0812">Transmembrane</keyword>
<evidence type="ECO:0000256" key="2">
    <source>
        <dbReference type="ARBA" id="ARBA00022448"/>
    </source>
</evidence>
<evidence type="ECO:0000256" key="13">
    <source>
        <dbReference type="SAM" id="SignalP"/>
    </source>
</evidence>
<evidence type="ECO:0000256" key="4">
    <source>
        <dbReference type="ARBA" id="ARBA00022496"/>
    </source>
</evidence>
<dbReference type="KEGG" id="shal:SHALO_2526"/>
<keyword evidence="16" id="KW-0675">Receptor</keyword>
<dbReference type="InterPro" id="IPR036942">
    <property type="entry name" value="Beta-barrel_TonB_sf"/>
</dbReference>
<dbReference type="InterPro" id="IPR000531">
    <property type="entry name" value="Beta-barrel_TonB"/>
</dbReference>
<keyword evidence="3 11" id="KW-1134">Transmembrane beta strand</keyword>
<dbReference type="STRING" id="1193502.SHALO_2526"/>
<name>A0A1D7TMS4_9BACT</name>
<evidence type="ECO:0000256" key="10">
    <source>
        <dbReference type="ARBA" id="ARBA00023237"/>
    </source>
</evidence>
<dbReference type="EMBL" id="CP017111">
    <property type="protein sequence ID" value="AOO66285.1"/>
    <property type="molecule type" value="Genomic_DNA"/>
</dbReference>